<feature type="compositionally biased region" description="Low complexity" evidence="1">
    <location>
        <begin position="50"/>
        <end position="65"/>
    </location>
</feature>
<keyword evidence="3" id="KW-1185">Reference proteome</keyword>
<feature type="region of interest" description="Disordered" evidence="1">
    <location>
        <begin position="149"/>
        <end position="172"/>
    </location>
</feature>
<feature type="region of interest" description="Disordered" evidence="1">
    <location>
        <begin position="95"/>
        <end position="114"/>
    </location>
</feature>
<proteinExistence type="predicted"/>
<protein>
    <recommendedName>
        <fullName evidence="4">Methyltransferase type 11 domain-containing protein</fullName>
    </recommendedName>
</protein>
<dbReference type="SUPFAM" id="SSF53335">
    <property type="entry name" value="S-adenosyl-L-methionine-dependent methyltransferases"/>
    <property type="match status" value="1"/>
</dbReference>
<gene>
    <name evidence="2" type="ORF">SODALDRAFT_115490</name>
</gene>
<organism evidence="2 3">
    <name type="scientific">Sodiomyces alkalinus (strain CBS 110278 / VKM F-3762 / F11)</name>
    <name type="common">Alkaliphilic filamentous fungus</name>
    <dbReference type="NCBI Taxonomy" id="1314773"/>
    <lineage>
        <taxon>Eukaryota</taxon>
        <taxon>Fungi</taxon>
        <taxon>Dikarya</taxon>
        <taxon>Ascomycota</taxon>
        <taxon>Pezizomycotina</taxon>
        <taxon>Sordariomycetes</taxon>
        <taxon>Hypocreomycetidae</taxon>
        <taxon>Glomerellales</taxon>
        <taxon>Plectosphaerellaceae</taxon>
        <taxon>Sodiomyces</taxon>
    </lineage>
</organism>
<dbReference type="InterPro" id="IPR029063">
    <property type="entry name" value="SAM-dependent_MTases_sf"/>
</dbReference>
<feature type="compositionally biased region" description="Polar residues" evidence="1">
    <location>
        <begin position="34"/>
        <end position="49"/>
    </location>
</feature>
<dbReference type="GeneID" id="39575065"/>
<dbReference type="AlphaFoldDB" id="A0A3N2Q3L2"/>
<evidence type="ECO:0008006" key="4">
    <source>
        <dbReference type="Google" id="ProtNLM"/>
    </source>
</evidence>
<name>A0A3N2Q3L2_SODAK</name>
<dbReference type="Proteomes" id="UP000272025">
    <property type="component" value="Unassembled WGS sequence"/>
</dbReference>
<evidence type="ECO:0000313" key="2">
    <source>
        <dbReference type="EMBL" id="ROT41258.1"/>
    </source>
</evidence>
<evidence type="ECO:0000256" key="1">
    <source>
        <dbReference type="SAM" id="MobiDB-lite"/>
    </source>
</evidence>
<dbReference type="RefSeq" id="XP_028469064.1">
    <property type="nucleotide sequence ID" value="XM_028606587.1"/>
</dbReference>
<feature type="region of interest" description="Disordered" evidence="1">
    <location>
        <begin position="226"/>
        <end position="247"/>
    </location>
</feature>
<evidence type="ECO:0000313" key="3">
    <source>
        <dbReference type="Proteomes" id="UP000272025"/>
    </source>
</evidence>
<dbReference type="EMBL" id="ML119052">
    <property type="protein sequence ID" value="ROT41258.1"/>
    <property type="molecule type" value="Genomic_DNA"/>
</dbReference>
<feature type="compositionally biased region" description="Basic and acidic residues" evidence="1">
    <location>
        <begin position="156"/>
        <end position="167"/>
    </location>
</feature>
<reference evidence="2 3" key="1">
    <citation type="journal article" date="2018" name="Mol. Ecol.">
        <title>The obligate alkalophilic soda-lake fungus Sodiomyces alkalinus has shifted to a protein diet.</title>
        <authorList>
            <person name="Grum-Grzhimaylo A.A."/>
            <person name="Falkoski D.L."/>
            <person name="van den Heuvel J."/>
            <person name="Valero-Jimenez C.A."/>
            <person name="Min B."/>
            <person name="Choi I.G."/>
            <person name="Lipzen A."/>
            <person name="Daum C.G."/>
            <person name="Aanen D.K."/>
            <person name="Tsang A."/>
            <person name="Henrissat B."/>
            <person name="Bilanenko E.N."/>
            <person name="de Vries R.P."/>
            <person name="van Kan J.A.L."/>
            <person name="Grigoriev I.V."/>
            <person name="Debets A.J.M."/>
        </authorList>
    </citation>
    <scope>NUCLEOTIDE SEQUENCE [LARGE SCALE GENOMIC DNA]</scope>
    <source>
        <strain evidence="2 3">F11</strain>
    </source>
</reference>
<dbReference type="Gene3D" id="3.40.50.150">
    <property type="entry name" value="Vaccinia Virus protein VP39"/>
    <property type="match status" value="1"/>
</dbReference>
<dbReference type="OrthoDB" id="3902588at2759"/>
<feature type="region of interest" description="Disordered" evidence="1">
    <location>
        <begin position="1"/>
        <end position="77"/>
    </location>
</feature>
<accession>A0A3N2Q3L2</accession>
<sequence>MWEVVWTDPDKKSRRQHRERKKDQQNRRHRSKTIQDSPSSRTPDQSVDRSQGSPGSSTQGSVVSQWTDSSVVKPVSPCSTSMAESITTRALGPLQSDAPINLFPKQPSHSHRSRLDCVPSWDSVFKPNNHEAWKPLDTSSHSGRLPAVRASASERMTPESKEAENDMGKPPGLNELQREIKRITTANNNVHLLRLKELWRESKAETACQELEMEKTIWMLSALDNMDRPVNPSPGPSRDPCSQDTSGQTRKILALFESHASYLAAVHSDRTVCHISSDPLPHTLFSNIHPVFVPSASMPTLPVAPGLFDAAYSLTLPSMVPAAEVPRLLSKVHGALAEGGRFHLTLIDPMPSAAATLGPLLRAWLEKHLLIKLERNFRTTLPSKLFPCWLADASLRAEGSTITTTKFLAVPLAKSEGVAAAYRREEAAGKLIKQELRSFVGRMLWVEVWGRLVTADDMWWEDELIVRECYAMRTAWDYSIIEAVKHTSPC</sequence>